<dbReference type="EMBL" id="CP122959">
    <property type="protein sequence ID" value="WGI19359.1"/>
    <property type="molecule type" value="Genomic_DNA"/>
</dbReference>
<name>A0AAF0GRR0_LATSK</name>
<dbReference type="AlphaFoldDB" id="A0AAF0GRR0"/>
<feature type="signal peptide" evidence="2">
    <location>
        <begin position="1"/>
        <end position="20"/>
    </location>
</feature>
<feature type="compositionally biased region" description="Low complexity" evidence="1">
    <location>
        <begin position="225"/>
        <end position="313"/>
    </location>
</feature>
<dbReference type="Proteomes" id="UP001179858">
    <property type="component" value="Chromosome"/>
</dbReference>
<sequence>MKKLTHVLLMLMASCFVILAGCQNKTTVPAAATKTEDQIEQYVQKVNQLYADADHKKPAKLTATNKHKIIKSAKKLDAKISDNLYMSALSSKSKSAFKAAQKDLKRIDTDAPAEKTEKKAKKTKDSDFFDADGIVKDGLQLGSESDYANDAKKLAAYKEAKAQQAAMTAVDNLFTNSNHTAIPATLTTEDFTYAKALVEKTTHKKFKERYLKLIKEAKAQFDSYNTSESSTATSQSSSSTDTTATDQTTQATDNTVDNTAVTNNQTTTNNSYTQPTTPTTNTSYSATNTQNSTPANSDNNNGTAATDNNTNGTQSDSSTSDNQITKQSQSDGLLQ</sequence>
<feature type="chain" id="PRO_5042288407" evidence="2">
    <location>
        <begin position="21"/>
        <end position="335"/>
    </location>
</feature>
<evidence type="ECO:0000313" key="4">
    <source>
        <dbReference type="EMBL" id="WGI19359.1"/>
    </source>
</evidence>
<feature type="compositionally biased region" description="Polar residues" evidence="1">
    <location>
        <begin position="314"/>
        <end position="335"/>
    </location>
</feature>
<evidence type="ECO:0000256" key="1">
    <source>
        <dbReference type="SAM" id="MobiDB-lite"/>
    </source>
</evidence>
<gene>
    <name evidence="4" type="ORF">QBD03_01025</name>
</gene>
<evidence type="ECO:0000256" key="2">
    <source>
        <dbReference type="SAM" id="SignalP"/>
    </source>
</evidence>
<reference evidence="4" key="1">
    <citation type="submission" date="2023-04" db="EMBL/GenBank/DDBJ databases">
        <title>Novel strain of Lactilactobacillus sakei and use thereof.</title>
        <authorList>
            <person name="Kim S.Y."/>
        </authorList>
    </citation>
    <scope>NUCLEOTIDE SEQUENCE</scope>
    <source>
        <strain evidence="4">HUP1</strain>
    </source>
</reference>
<proteinExistence type="predicted"/>
<dbReference type="RefSeq" id="WP_280102998.1">
    <property type="nucleotide sequence ID" value="NZ_CP122959.1"/>
</dbReference>
<feature type="region of interest" description="Disordered" evidence="1">
    <location>
        <begin position="222"/>
        <end position="335"/>
    </location>
</feature>
<keyword evidence="2" id="KW-0732">Signal</keyword>
<protein>
    <submittedName>
        <fullName evidence="4">Toxin Cry1Ac domain D-VI-related protein</fullName>
    </submittedName>
</protein>
<dbReference type="PROSITE" id="PS51257">
    <property type="entry name" value="PROKAR_LIPOPROTEIN"/>
    <property type="match status" value="1"/>
</dbReference>
<dbReference type="InterPro" id="IPR054544">
    <property type="entry name" value="Pest_crys_Cry1Aa_dom-IV"/>
</dbReference>
<evidence type="ECO:0000313" key="5">
    <source>
        <dbReference type="Proteomes" id="UP001179858"/>
    </source>
</evidence>
<accession>A0AAF0GRR0</accession>
<feature type="domain" description="Pesticidal crystal protein Cry1Aa" evidence="3">
    <location>
        <begin position="161"/>
        <end position="223"/>
    </location>
</feature>
<evidence type="ECO:0000259" key="3">
    <source>
        <dbReference type="Pfam" id="PF18449"/>
    </source>
</evidence>
<organism evidence="4 5">
    <name type="scientific">Latilactobacillus sakei</name>
    <name type="common">Lactobacillus sakei</name>
    <dbReference type="NCBI Taxonomy" id="1599"/>
    <lineage>
        <taxon>Bacteria</taxon>
        <taxon>Bacillati</taxon>
        <taxon>Bacillota</taxon>
        <taxon>Bacilli</taxon>
        <taxon>Lactobacillales</taxon>
        <taxon>Lactobacillaceae</taxon>
        <taxon>Latilactobacillus</taxon>
    </lineage>
</organism>
<dbReference type="Pfam" id="PF18449">
    <property type="entry name" value="Endotoxin_C2"/>
    <property type="match status" value="1"/>
</dbReference>